<comment type="similarity">
    <text evidence="2 9">Belongs to the Mediator complex subunit 13 family.</text>
</comment>
<feature type="domain" description="Mediator complex subunit Med13 C-terminal" evidence="11">
    <location>
        <begin position="151"/>
        <end position="287"/>
    </location>
</feature>
<keyword evidence="8 9" id="KW-0539">Nucleus</keyword>
<dbReference type="OrthoDB" id="103819at2759"/>
<evidence type="ECO:0000256" key="8">
    <source>
        <dbReference type="ARBA" id="ARBA00023242"/>
    </source>
</evidence>
<keyword evidence="4 9" id="KW-0678">Repressor</keyword>
<reference evidence="12 13" key="2">
    <citation type="journal article" date="2021" name="Genomics">
        <title>High-quality reference genome for Clonorchis sinensis.</title>
        <authorList>
            <person name="Young N.D."/>
            <person name="Stroehlein A.J."/>
            <person name="Kinkar L."/>
            <person name="Wang T."/>
            <person name="Sohn W.M."/>
            <person name="Chang B.C.H."/>
            <person name="Kaur P."/>
            <person name="Weisz D."/>
            <person name="Dudchenko O."/>
            <person name="Aiden E.L."/>
            <person name="Korhonen P.K."/>
            <person name="Gasser R.B."/>
        </authorList>
    </citation>
    <scope>NUCLEOTIDE SEQUENCE [LARGE SCALE GENOMIC DNA]</scope>
    <source>
        <strain evidence="12">Cs-k2</strain>
    </source>
</reference>
<evidence type="ECO:0000256" key="3">
    <source>
        <dbReference type="ARBA" id="ARBA00019618"/>
    </source>
</evidence>
<comment type="caution">
    <text evidence="12">The sequence shown here is derived from an EMBL/GenBank/DDBJ whole genome shotgun (WGS) entry which is preliminary data.</text>
</comment>
<comment type="subunit">
    <text evidence="9">Component of the Mediator complex.</text>
</comment>
<evidence type="ECO:0000256" key="10">
    <source>
        <dbReference type="SAM" id="MobiDB-lite"/>
    </source>
</evidence>
<evidence type="ECO:0000256" key="7">
    <source>
        <dbReference type="ARBA" id="ARBA00023163"/>
    </source>
</evidence>
<sequence>MIGMDLLDWLHSGNNELGDLDASGHAADAMFAAFDNPSGLEFGLAGLGAAVGPGGVTDHCGSGGNAGTCPVLGNSADNLLGHGDYNGSLHDHRGHDRQSDIVGLHGMSSSSVDLGGGMLNGLSNAVHPGDRFESHSSTFGPELNTMPYGLSDLPDEVANLMQQPLAMGYYVSTAPAGPLPSWFWAACPHASLQFPVCLKSALHLQTSLVGMDDAAAAAVGTPGPPPSAGPGVGSGMAPSDRPNHSLDSTSTCDVLRYVLEAYNALSWLTVNPVTNDRRSCLPIHMLLLCQQYHAIESFT</sequence>
<evidence type="ECO:0000256" key="5">
    <source>
        <dbReference type="ARBA" id="ARBA00023015"/>
    </source>
</evidence>
<protein>
    <recommendedName>
        <fullName evidence="3 9">Mediator of RNA polymerase II transcription subunit 13</fullName>
    </recommendedName>
</protein>
<dbReference type="GO" id="GO:0003713">
    <property type="term" value="F:transcription coactivator activity"/>
    <property type="evidence" value="ECO:0007669"/>
    <property type="project" value="TreeGrafter"/>
</dbReference>
<evidence type="ECO:0000256" key="6">
    <source>
        <dbReference type="ARBA" id="ARBA00023159"/>
    </source>
</evidence>
<gene>
    <name evidence="12" type="ORF">CSKR_203970</name>
</gene>
<evidence type="ECO:0000313" key="12">
    <source>
        <dbReference type="EMBL" id="KAG5450512.1"/>
    </source>
</evidence>
<keyword evidence="7 9" id="KW-0804">Transcription</keyword>
<dbReference type="PANTHER" id="PTHR48249:SF3">
    <property type="entry name" value="MEDIATOR OF RNA POLYMERASE II TRANSCRIPTION SUBUNIT 13"/>
    <property type="match status" value="1"/>
</dbReference>
<proteinExistence type="inferred from homology"/>
<comment type="subcellular location">
    <subcellularLocation>
        <location evidence="1 9">Nucleus</location>
    </subcellularLocation>
</comment>
<dbReference type="PANTHER" id="PTHR48249">
    <property type="entry name" value="MEDIATOR OF RNA POLYMERASE II TRANSCRIPTION SUBUNIT 13"/>
    <property type="match status" value="1"/>
</dbReference>
<reference evidence="12 13" key="1">
    <citation type="journal article" date="2018" name="Biotechnol. Adv.">
        <title>Improved genomic resources and new bioinformatic workflow for the carcinogenic parasite Clonorchis sinensis: Biotechnological implications.</title>
        <authorList>
            <person name="Wang D."/>
            <person name="Korhonen P.K."/>
            <person name="Gasser R.B."/>
            <person name="Young N.D."/>
        </authorList>
    </citation>
    <scope>NUCLEOTIDE SEQUENCE [LARGE SCALE GENOMIC DNA]</scope>
    <source>
        <strain evidence="12">Cs-k2</strain>
    </source>
</reference>
<evidence type="ECO:0000256" key="2">
    <source>
        <dbReference type="ARBA" id="ARBA00009354"/>
    </source>
</evidence>
<name>A0A8T1MNM6_CLOSI</name>
<keyword evidence="13" id="KW-1185">Reference proteome</keyword>
<dbReference type="EMBL" id="NIRI02000042">
    <property type="protein sequence ID" value="KAG5450512.1"/>
    <property type="molecule type" value="Genomic_DNA"/>
</dbReference>
<comment type="function">
    <text evidence="9">Component of the Mediator complex, a coactivator involved in regulated transcription of nearly all RNA polymerase II-dependent genes. Mediator functions as a bridge to convey information from gene-specific regulatory proteins to the basal RNA polymerase II transcription machinery. Mediator is recruited to promoters by direct interactions with regulatory proteins and serves as a scaffold for the assembly of a functional preinitiation complex with RNA polymerase II and the general transcription factors.</text>
</comment>
<evidence type="ECO:0000256" key="9">
    <source>
        <dbReference type="RuleBase" id="RU364134"/>
    </source>
</evidence>
<organism evidence="12 13">
    <name type="scientific">Clonorchis sinensis</name>
    <name type="common">Chinese liver fluke</name>
    <dbReference type="NCBI Taxonomy" id="79923"/>
    <lineage>
        <taxon>Eukaryota</taxon>
        <taxon>Metazoa</taxon>
        <taxon>Spiralia</taxon>
        <taxon>Lophotrochozoa</taxon>
        <taxon>Platyhelminthes</taxon>
        <taxon>Trematoda</taxon>
        <taxon>Digenea</taxon>
        <taxon>Opisthorchiida</taxon>
        <taxon>Opisthorchiata</taxon>
        <taxon>Opisthorchiidae</taxon>
        <taxon>Clonorchis</taxon>
    </lineage>
</organism>
<dbReference type="GO" id="GO:0045944">
    <property type="term" value="P:positive regulation of transcription by RNA polymerase II"/>
    <property type="evidence" value="ECO:0007669"/>
    <property type="project" value="TreeGrafter"/>
</dbReference>
<dbReference type="Proteomes" id="UP000286415">
    <property type="component" value="Unassembled WGS sequence"/>
</dbReference>
<dbReference type="GO" id="GO:0016592">
    <property type="term" value="C:mediator complex"/>
    <property type="evidence" value="ECO:0007669"/>
    <property type="project" value="InterPro"/>
</dbReference>
<feature type="region of interest" description="Disordered" evidence="10">
    <location>
        <begin position="219"/>
        <end position="246"/>
    </location>
</feature>
<evidence type="ECO:0000259" key="11">
    <source>
        <dbReference type="Pfam" id="PF06333"/>
    </source>
</evidence>
<dbReference type="Pfam" id="PF06333">
    <property type="entry name" value="Med13_C"/>
    <property type="match status" value="1"/>
</dbReference>
<evidence type="ECO:0000256" key="1">
    <source>
        <dbReference type="ARBA" id="ARBA00004123"/>
    </source>
</evidence>
<evidence type="ECO:0000313" key="13">
    <source>
        <dbReference type="Proteomes" id="UP000286415"/>
    </source>
</evidence>
<keyword evidence="5 9" id="KW-0805">Transcription regulation</keyword>
<evidence type="ECO:0000256" key="4">
    <source>
        <dbReference type="ARBA" id="ARBA00022491"/>
    </source>
</evidence>
<dbReference type="AlphaFoldDB" id="A0A8T1MNM6"/>
<accession>A0A8T1MNM6</accession>
<dbReference type="InterPro" id="IPR009401">
    <property type="entry name" value="Med13_C"/>
</dbReference>
<keyword evidence="6 9" id="KW-0010">Activator</keyword>
<dbReference type="InterPro" id="IPR051139">
    <property type="entry name" value="Mediator_complx_sub13"/>
</dbReference>